<keyword evidence="4" id="KW-0804">Transcription</keyword>
<evidence type="ECO:0000256" key="5">
    <source>
        <dbReference type="ARBA" id="ARBA00023242"/>
    </source>
</evidence>
<dbReference type="GO" id="GO:0000228">
    <property type="term" value="C:nuclear chromosome"/>
    <property type="evidence" value="ECO:0007669"/>
    <property type="project" value="InterPro"/>
</dbReference>
<comment type="similarity">
    <text evidence="2">Belongs to the SNF5 family.</text>
</comment>
<evidence type="ECO:0000256" key="6">
    <source>
        <dbReference type="SAM" id="MobiDB-lite"/>
    </source>
</evidence>
<evidence type="ECO:0000313" key="8">
    <source>
        <dbReference type="Proteomes" id="UP000267821"/>
    </source>
</evidence>
<proteinExistence type="inferred from homology"/>
<feature type="region of interest" description="Disordered" evidence="6">
    <location>
        <begin position="556"/>
        <end position="647"/>
    </location>
</feature>
<gene>
    <name evidence="7" type="ORF">L211DRAFT_781111</name>
</gene>
<dbReference type="OrthoDB" id="515064at2759"/>
<evidence type="ECO:0000256" key="4">
    <source>
        <dbReference type="ARBA" id="ARBA00023163"/>
    </source>
</evidence>
<dbReference type="AlphaFoldDB" id="A0A3N4LU53"/>
<organism evidence="7 8">
    <name type="scientific">Terfezia boudieri ATCC MYA-4762</name>
    <dbReference type="NCBI Taxonomy" id="1051890"/>
    <lineage>
        <taxon>Eukaryota</taxon>
        <taxon>Fungi</taxon>
        <taxon>Dikarya</taxon>
        <taxon>Ascomycota</taxon>
        <taxon>Pezizomycotina</taxon>
        <taxon>Pezizomycetes</taxon>
        <taxon>Pezizales</taxon>
        <taxon>Pezizaceae</taxon>
        <taxon>Terfezia</taxon>
    </lineage>
</organism>
<evidence type="ECO:0000256" key="1">
    <source>
        <dbReference type="ARBA" id="ARBA00004123"/>
    </source>
</evidence>
<feature type="compositionally biased region" description="Polar residues" evidence="6">
    <location>
        <begin position="601"/>
        <end position="630"/>
    </location>
</feature>
<keyword evidence="5" id="KW-0539">Nucleus</keyword>
<feature type="region of interest" description="Disordered" evidence="6">
    <location>
        <begin position="462"/>
        <end position="495"/>
    </location>
</feature>
<dbReference type="STRING" id="1051890.A0A3N4LU53"/>
<feature type="compositionally biased region" description="Basic residues" evidence="6">
    <location>
        <begin position="531"/>
        <end position="544"/>
    </location>
</feature>
<dbReference type="InterPro" id="IPR006939">
    <property type="entry name" value="SNF5"/>
</dbReference>
<dbReference type="Pfam" id="PF04855">
    <property type="entry name" value="SNF5"/>
    <property type="match status" value="1"/>
</dbReference>
<protein>
    <submittedName>
        <fullName evidence="7">SNF5-domain-containing protein</fullName>
    </submittedName>
</protein>
<feature type="region of interest" description="Disordered" evidence="6">
    <location>
        <begin position="1"/>
        <end position="90"/>
    </location>
</feature>
<feature type="region of interest" description="Disordered" evidence="6">
    <location>
        <begin position="531"/>
        <end position="550"/>
    </location>
</feature>
<evidence type="ECO:0000256" key="2">
    <source>
        <dbReference type="ARBA" id="ARBA00010239"/>
    </source>
</evidence>
<reference evidence="7 8" key="1">
    <citation type="journal article" date="2018" name="Nat. Ecol. Evol.">
        <title>Pezizomycetes genomes reveal the molecular basis of ectomycorrhizal truffle lifestyle.</title>
        <authorList>
            <person name="Murat C."/>
            <person name="Payen T."/>
            <person name="Noel B."/>
            <person name="Kuo A."/>
            <person name="Morin E."/>
            <person name="Chen J."/>
            <person name="Kohler A."/>
            <person name="Krizsan K."/>
            <person name="Balestrini R."/>
            <person name="Da Silva C."/>
            <person name="Montanini B."/>
            <person name="Hainaut M."/>
            <person name="Levati E."/>
            <person name="Barry K.W."/>
            <person name="Belfiori B."/>
            <person name="Cichocki N."/>
            <person name="Clum A."/>
            <person name="Dockter R.B."/>
            <person name="Fauchery L."/>
            <person name="Guy J."/>
            <person name="Iotti M."/>
            <person name="Le Tacon F."/>
            <person name="Lindquist E.A."/>
            <person name="Lipzen A."/>
            <person name="Malagnac F."/>
            <person name="Mello A."/>
            <person name="Molinier V."/>
            <person name="Miyauchi S."/>
            <person name="Poulain J."/>
            <person name="Riccioni C."/>
            <person name="Rubini A."/>
            <person name="Sitrit Y."/>
            <person name="Splivallo R."/>
            <person name="Traeger S."/>
            <person name="Wang M."/>
            <person name="Zifcakova L."/>
            <person name="Wipf D."/>
            <person name="Zambonelli A."/>
            <person name="Paolocci F."/>
            <person name="Nowrousian M."/>
            <person name="Ottonello S."/>
            <person name="Baldrian P."/>
            <person name="Spatafora J.W."/>
            <person name="Henrissat B."/>
            <person name="Nagy L.G."/>
            <person name="Aury J.M."/>
            <person name="Wincker P."/>
            <person name="Grigoriev I.V."/>
            <person name="Bonfante P."/>
            <person name="Martin F.M."/>
        </authorList>
    </citation>
    <scope>NUCLEOTIDE SEQUENCE [LARGE SCALE GENOMIC DNA]</scope>
    <source>
        <strain evidence="7 8">ATCC MYA-4762</strain>
    </source>
</reference>
<feature type="compositionally biased region" description="Basic and acidic residues" evidence="6">
    <location>
        <begin position="406"/>
        <end position="416"/>
    </location>
</feature>
<evidence type="ECO:0000313" key="7">
    <source>
        <dbReference type="EMBL" id="RPB26444.1"/>
    </source>
</evidence>
<keyword evidence="3" id="KW-0805">Transcription regulation</keyword>
<dbReference type="InParanoid" id="A0A3N4LU53"/>
<dbReference type="PANTHER" id="PTHR10019">
    <property type="entry name" value="SNF5"/>
    <property type="match status" value="1"/>
</dbReference>
<feature type="compositionally biased region" description="Low complexity" evidence="6">
    <location>
        <begin position="62"/>
        <end position="88"/>
    </location>
</feature>
<sequence length="744" mass="82696">MPESLVFSANSPAPASTAFLSPGAPTLASSRPTSPANIDQHKSSRIAKGKLKAKDPPPPIKVPKSPVVKASESQSPPSPSSPKYDPTSEYPTTAELHLNQYITRDLLHAAAIATQASQLNELSRSKRKEIEFYQTLRRERQVNPGAVFGYGYQGYGNGYTNAKQSRLLYPCERKKPGSRTSRELRVSRSSLQAQAEEGECLVPIRLEIDYDKYRLRDTFTWNLHDRTVPIELFAEQLVEDFRLPPLPPLIKMIAEQIHAQVTDFHPHVHLPDEPLDPKLPYWAYKNDEMRVLIKLNITIGQYTLVDQFEWDINNPVNSPEGFAQQMARDMCLSGEFTTAIAHSIREQCQLYTKYLYQTGHTFDGRPVEDAELKSAMLSSPLLAIMRTTAQTKEYEPVLYELSDGELEKMEKDWSRESRRKRRVNRRGGPSLPDLKEMPKTNRSQILSTILPGAVTRVADMKITSDKPKEPDSEDDSESDTAVATPPPTVPSAVNTMTRRQRGAAANAALLLRASAGRSQTPEVSQLQLLHTPHHHHTPSTHLPRRPGVPFNIDSAEKQLRQQQQQQQQQSKVPARGTPAEGENTVSKVAAPAVPGIKTESGAPSTPQPAASMTTPGQTQVQGAPPSQQNGDEAADPAHPPPCPEWLEAGLSDLHKQHPNDNFEGIMRYTVTDSVTGNPIGQNLPKDPANIKHQFIPRIRCYDCPGKLYTPGPEMTVDNFKLHLNNRGHRMRVEERVKAKAAVGS</sequence>
<keyword evidence="8" id="KW-1185">Reference proteome</keyword>
<accession>A0A3N4LU53</accession>
<feature type="region of interest" description="Disordered" evidence="6">
    <location>
        <begin position="406"/>
        <end position="450"/>
    </location>
</feature>
<feature type="compositionally biased region" description="Polar residues" evidence="6">
    <location>
        <begin position="27"/>
        <end position="37"/>
    </location>
</feature>
<comment type="subcellular location">
    <subcellularLocation>
        <location evidence="1">Nucleus</location>
    </subcellularLocation>
</comment>
<name>A0A3N4LU53_9PEZI</name>
<dbReference type="EMBL" id="ML121534">
    <property type="protein sequence ID" value="RPB26444.1"/>
    <property type="molecule type" value="Genomic_DNA"/>
</dbReference>
<dbReference type="Proteomes" id="UP000267821">
    <property type="component" value="Unassembled WGS sequence"/>
</dbReference>
<dbReference type="GO" id="GO:0006338">
    <property type="term" value="P:chromatin remodeling"/>
    <property type="evidence" value="ECO:0007669"/>
    <property type="project" value="InterPro"/>
</dbReference>
<evidence type="ECO:0000256" key="3">
    <source>
        <dbReference type="ARBA" id="ARBA00023015"/>
    </source>
</evidence>